<keyword evidence="2" id="KW-1185">Reference proteome</keyword>
<name>I4A2H1_ORNRL</name>
<dbReference type="PATRIC" id="fig|867902.3.peg.1968"/>
<dbReference type="AlphaFoldDB" id="I4A2H1"/>
<dbReference type="Proteomes" id="UP000006051">
    <property type="component" value="Chromosome"/>
</dbReference>
<dbReference type="RefSeq" id="WP_014791676.1">
    <property type="nucleotide sequence ID" value="NC_018016.1"/>
</dbReference>
<dbReference type="GeneID" id="71570066"/>
<organism evidence="1 2">
    <name type="scientific">Ornithobacterium rhinotracheale (strain ATCC 51463 / DSM 15997 / CCUG 23171 / CIP 104009 / LMG 9086)</name>
    <dbReference type="NCBI Taxonomy" id="867902"/>
    <lineage>
        <taxon>Bacteria</taxon>
        <taxon>Pseudomonadati</taxon>
        <taxon>Bacteroidota</taxon>
        <taxon>Flavobacteriia</taxon>
        <taxon>Flavobacteriales</taxon>
        <taxon>Weeksellaceae</taxon>
        <taxon>Ornithobacterium</taxon>
    </lineage>
</organism>
<evidence type="ECO:0000313" key="2">
    <source>
        <dbReference type="Proteomes" id="UP000006051"/>
    </source>
</evidence>
<evidence type="ECO:0000313" key="1">
    <source>
        <dbReference type="EMBL" id="AFL98155.1"/>
    </source>
</evidence>
<dbReference type="eggNOG" id="ENOG50332K4">
    <property type="taxonomic scope" value="Bacteria"/>
</dbReference>
<sequence length="143" mass="16429">MEKQLKIPFRLIKIEEIQLSLFEKNINLEAPVDQNVGFGFGANVEDRIIACSLSFTLEKEDKPFINIEVACHFEIEEKSFKTKLLQKDVLKIDKDFASHLAMITVGTTRGVLYAHTKSTPFEEYFIGLLNVQEMIDEDIEMTL</sequence>
<reference evidence="1 2" key="1">
    <citation type="submission" date="2012-06" db="EMBL/GenBank/DDBJ databases">
        <title>The complete genome of Ornithobacterium rhinotracheale DSM 15997.</title>
        <authorList>
            <consortium name="US DOE Joint Genome Institute (JGI-PGF)"/>
            <person name="Lucas S."/>
            <person name="Copeland A."/>
            <person name="Lapidus A."/>
            <person name="Goodwin L."/>
            <person name="Pitluck S."/>
            <person name="Peters L."/>
            <person name="Mikhailova N."/>
            <person name="Teshima H."/>
            <person name="Kyrpides N."/>
            <person name="Mavromatis K."/>
            <person name="Pagani I."/>
            <person name="Ivanova N."/>
            <person name="Ovchinnikova G."/>
            <person name="Zeytun A."/>
            <person name="Detter J.C."/>
            <person name="Han C."/>
            <person name="Land M."/>
            <person name="Hauser L."/>
            <person name="Markowitz V."/>
            <person name="Cheng J.-F."/>
            <person name="Hugenholtz P."/>
            <person name="Woyke T."/>
            <person name="Wu D."/>
            <person name="Lang E."/>
            <person name="Kopitz M."/>
            <person name="Brambilla E."/>
            <person name="Klenk H.-P."/>
            <person name="Eisen J.A."/>
        </authorList>
    </citation>
    <scope>NUCLEOTIDE SEQUENCE [LARGE SCALE GENOMIC DNA]</scope>
    <source>
        <strain evidence="2">ATCC 51463 / DSM 15997 / CCUG 23171 / LMG 9086</strain>
    </source>
</reference>
<dbReference type="EMBL" id="CP003283">
    <property type="protein sequence ID" value="AFL98155.1"/>
    <property type="molecule type" value="Genomic_DNA"/>
</dbReference>
<dbReference type="GeneID" id="97258617"/>
<accession>I4A2H1</accession>
<dbReference type="KEGG" id="orh:Ornrh_2018"/>
<gene>
    <name evidence="1" type="ordered locus">Ornrh_2018</name>
</gene>
<protein>
    <submittedName>
        <fullName evidence="1">Uncharacterized protein</fullName>
    </submittedName>
</protein>
<dbReference type="STRING" id="867902.Ornrh_2018"/>
<proteinExistence type="predicted"/>
<dbReference type="HOGENOM" id="CLU_147230_0_0_10"/>